<reference evidence="1 2" key="1">
    <citation type="submission" date="2018-02" db="EMBL/GenBank/DDBJ databases">
        <title>The draft genome of Phyllobacterium myrsinacearum DSM5892.</title>
        <authorList>
            <person name="Li L."/>
            <person name="Liu L."/>
            <person name="Zhang X."/>
            <person name="Wang T."/>
        </authorList>
    </citation>
    <scope>NUCLEOTIDE SEQUENCE [LARGE SCALE GENOMIC DNA]</scope>
    <source>
        <strain evidence="1 2">DSM 5892</strain>
    </source>
</reference>
<evidence type="ECO:0000313" key="2">
    <source>
        <dbReference type="Proteomes" id="UP000238563"/>
    </source>
</evidence>
<protein>
    <submittedName>
        <fullName evidence="1">Uncharacterized protein</fullName>
    </submittedName>
</protein>
<accession>A0A2S9JBY0</accession>
<comment type="caution">
    <text evidence="1">The sequence shown here is derived from an EMBL/GenBank/DDBJ whole genome shotgun (WGS) entry which is preliminary data.</text>
</comment>
<sequence>MARVIRFTYIFVLFVPNAIEGKRFSCCVNWFFAQRTNIDVIFTIDVDVIQVLTVELRVISINFAIHHTDFDTLSSGAVSIGVVGAHYAKSM</sequence>
<dbReference type="AlphaFoldDB" id="A0A2S9JBY0"/>
<gene>
    <name evidence="1" type="ORF">C5750_20355</name>
</gene>
<name>A0A2S9JBY0_9HYPH</name>
<organism evidence="1 2">
    <name type="scientific">Phyllobacterium myrsinacearum</name>
    <dbReference type="NCBI Taxonomy" id="28101"/>
    <lineage>
        <taxon>Bacteria</taxon>
        <taxon>Pseudomonadati</taxon>
        <taxon>Pseudomonadota</taxon>
        <taxon>Alphaproteobacteria</taxon>
        <taxon>Hyphomicrobiales</taxon>
        <taxon>Phyllobacteriaceae</taxon>
        <taxon>Phyllobacterium</taxon>
    </lineage>
</organism>
<dbReference type="EMBL" id="PVBT01000007">
    <property type="protein sequence ID" value="PRD50328.1"/>
    <property type="molecule type" value="Genomic_DNA"/>
</dbReference>
<evidence type="ECO:0000313" key="1">
    <source>
        <dbReference type="EMBL" id="PRD50328.1"/>
    </source>
</evidence>
<dbReference type="Proteomes" id="UP000238563">
    <property type="component" value="Unassembled WGS sequence"/>
</dbReference>
<proteinExistence type="predicted"/>
<keyword evidence="2" id="KW-1185">Reference proteome</keyword>